<organism evidence="5 6">
    <name type="scientific">Desulfomicrobium macestii</name>
    <dbReference type="NCBI Taxonomy" id="90731"/>
    <lineage>
        <taxon>Bacteria</taxon>
        <taxon>Pseudomonadati</taxon>
        <taxon>Thermodesulfobacteriota</taxon>
        <taxon>Desulfovibrionia</taxon>
        <taxon>Desulfovibrionales</taxon>
        <taxon>Desulfomicrobiaceae</taxon>
        <taxon>Desulfomicrobium</taxon>
    </lineage>
</organism>
<evidence type="ECO:0000256" key="2">
    <source>
        <dbReference type="ARBA" id="ARBA00022747"/>
    </source>
</evidence>
<dbReference type="RefSeq" id="WP_192624449.1">
    <property type="nucleotide sequence ID" value="NZ_JADBGG010000027.1"/>
</dbReference>
<dbReference type="EC" id="3.1.21.3" evidence="5"/>
<evidence type="ECO:0000313" key="5">
    <source>
        <dbReference type="EMBL" id="MBE1426469.1"/>
    </source>
</evidence>
<name>A0ABR9H6Y0_9BACT</name>
<dbReference type="Gene3D" id="3.90.220.20">
    <property type="entry name" value="DNA methylase specificity domains"/>
    <property type="match status" value="2"/>
</dbReference>
<dbReference type="EMBL" id="JADBGG010000027">
    <property type="protein sequence ID" value="MBE1426469.1"/>
    <property type="molecule type" value="Genomic_DNA"/>
</dbReference>
<dbReference type="PANTHER" id="PTHR30408">
    <property type="entry name" value="TYPE-1 RESTRICTION ENZYME ECOKI SPECIFICITY PROTEIN"/>
    <property type="match status" value="1"/>
</dbReference>
<protein>
    <submittedName>
        <fullName evidence="5">Type I restriction enzyme S subunit</fullName>
        <ecNumber evidence="5">3.1.21.3</ecNumber>
    </submittedName>
</protein>
<keyword evidence="3" id="KW-0238">DNA-binding</keyword>
<evidence type="ECO:0000256" key="1">
    <source>
        <dbReference type="ARBA" id="ARBA00010923"/>
    </source>
</evidence>
<reference evidence="5 6" key="1">
    <citation type="submission" date="2020-10" db="EMBL/GenBank/DDBJ databases">
        <title>Genomic Encyclopedia of Type Strains, Phase IV (KMG-IV): sequencing the most valuable type-strain genomes for metagenomic binning, comparative biology and taxonomic classification.</title>
        <authorList>
            <person name="Goeker M."/>
        </authorList>
    </citation>
    <scope>NUCLEOTIDE SEQUENCE [LARGE SCALE GENOMIC DNA]</scope>
    <source>
        <strain evidence="5 6">DSM 4194</strain>
    </source>
</reference>
<evidence type="ECO:0000313" key="6">
    <source>
        <dbReference type="Proteomes" id="UP000639010"/>
    </source>
</evidence>
<dbReference type="SUPFAM" id="SSF116734">
    <property type="entry name" value="DNA methylase specificity domain"/>
    <property type="match status" value="2"/>
</dbReference>
<evidence type="ECO:0000259" key="4">
    <source>
        <dbReference type="Pfam" id="PF01420"/>
    </source>
</evidence>
<keyword evidence="6" id="KW-1185">Reference proteome</keyword>
<dbReference type="CDD" id="cd17260">
    <property type="entry name" value="RMtype1_S_EcoEI-TRD1-CR1_like"/>
    <property type="match status" value="1"/>
</dbReference>
<dbReference type="Proteomes" id="UP000639010">
    <property type="component" value="Unassembled WGS sequence"/>
</dbReference>
<evidence type="ECO:0000256" key="3">
    <source>
        <dbReference type="ARBA" id="ARBA00023125"/>
    </source>
</evidence>
<dbReference type="GO" id="GO:0009035">
    <property type="term" value="F:type I site-specific deoxyribonuclease activity"/>
    <property type="evidence" value="ECO:0007669"/>
    <property type="project" value="UniProtKB-EC"/>
</dbReference>
<dbReference type="InterPro" id="IPR000055">
    <property type="entry name" value="Restrct_endonuc_typeI_TRD"/>
</dbReference>
<keyword evidence="2" id="KW-0680">Restriction system</keyword>
<sequence length="430" mass="47288">MAGEEITIGTLLDETGGSIKTGPFGTKLKASEYTATGVPVISVGEVGFGRLRIHQNTPRVDDTVSSRMPEFLLKAGDIVFGRKGAVERSAQVQPEEDGYFLGSDGIRIRLNIDSCDPKFIAYQFQTTAHRNWMIQHSAGTTMPSLNEGIIRRIPIVLKPLAEQKAIAAVLGALDDKIELNRRMNVTLEATARALFQSWFVDFDPVRAKLDGRQPVGMDEATAALFPDSFQDSEAGHIPNGWEPLRLPDAIEVNPRRLLKKGSVAPYLDMKNLPTQGHSAEEVIDRVFSSGTKFQNGDTLLARITPCLENGKTGYVDFLDDGQVGWGSTEYIVFTPKSPLPPQFGYLLARSDALRSHAIQNMTGTSGRQRVPSECFNTFWLAVPPSEVARRFDELTSPLMAKIKANSTESRTLATLRDTLLPKLLRGELSI</sequence>
<keyword evidence="5" id="KW-0378">Hydrolase</keyword>
<feature type="domain" description="Type I restriction modification DNA specificity" evidence="4">
    <location>
        <begin position="59"/>
        <end position="188"/>
    </location>
</feature>
<dbReference type="InterPro" id="IPR052021">
    <property type="entry name" value="Type-I_RS_S_subunit"/>
</dbReference>
<gene>
    <name evidence="5" type="ORF">H4684_003135</name>
</gene>
<proteinExistence type="inferred from homology"/>
<dbReference type="InterPro" id="IPR044946">
    <property type="entry name" value="Restrct_endonuc_typeI_TRD_sf"/>
</dbReference>
<dbReference type="Pfam" id="PF01420">
    <property type="entry name" value="Methylase_S"/>
    <property type="match status" value="1"/>
</dbReference>
<comment type="similarity">
    <text evidence="1">Belongs to the type-I restriction system S methylase family.</text>
</comment>
<dbReference type="PANTHER" id="PTHR30408:SF13">
    <property type="entry name" value="TYPE I RESTRICTION ENZYME HINDI SPECIFICITY SUBUNIT"/>
    <property type="match status" value="1"/>
</dbReference>
<accession>A0ABR9H6Y0</accession>
<comment type="caution">
    <text evidence="5">The sequence shown here is derived from an EMBL/GenBank/DDBJ whole genome shotgun (WGS) entry which is preliminary data.</text>
</comment>